<reference evidence="3" key="1">
    <citation type="journal article" date="2018" name="Gigascience">
        <title>Genome assembly of the Pink Ipe (Handroanthus impetiginosus, Bignoniaceae), a highly valued, ecologically keystone Neotropical timber forest tree.</title>
        <authorList>
            <person name="Silva-Junior O.B."/>
            <person name="Grattapaglia D."/>
            <person name="Novaes E."/>
            <person name="Collevatti R.G."/>
        </authorList>
    </citation>
    <scope>NUCLEOTIDE SEQUENCE [LARGE SCALE GENOMIC DNA]</scope>
    <source>
        <strain evidence="3">cv. UFG-1</strain>
    </source>
</reference>
<dbReference type="AlphaFoldDB" id="A0A2G9GQE9"/>
<dbReference type="Proteomes" id="UP000231279">
    <property type="component" value="Unassembled WGS sequence"/>
</dbReference>
<dbReference type="EMBL" id="NKXS01004078">
    <property type="protein sequence ID" value="PIN07478.1"/>
    <property type="molecule type" value="Genomic_DNA"/>
</dbReference>
<gene>
    <name evidence="2" type="ORF">CDL12_19954</name>
</gene>
<protein>
    <submittedName>
        <fullName evidence="2">Uncharacterized protein</fullName>
    </submittedName>
</protein>
<organism evidence="2 3">
    <name type="scientific">Handroanthus impetiginosus</name>
    <dbReference type="NCBI Taxonomy" id="429701"/>
    <lineage>
        <taxon>Eukaryota</taxon>
        <taxon>Viridiplantae</taxon>
        <taxon>Streptophyta</taxon>
        <taxon>Embryophyta</taxon>
        <taxon>Tracheophyta</taxon>
        <taxon>Spermatophyta</taxon>
        <taxon>Magnoliopsida</taxon>
        <taxon>eudicotyledons</taxon>
        <taxon>Gunneridae</taxon>
        <taxon>Pentapetalae</taxon>
        <taxon>asterids</taxon>
        <taxon>lamiids</taxon>
        <taxon>Lamiales</taxon>
        <taxon>Bignoniaceae</taxon>
        <taxon>Crescentiina</taxon>
        <taxon>Tabebuia alliance</taxon>
        <taxon>Handroanthus</taxon>
    </lineage>
</organism>
<keyword evidence="3" id="KW-1185">Reference proteome</keyword>
<keyword evidence="1" id="KW-1133">Transmembrane helix</keyword>
<proteinExistence type="predicted"/>
<keyword evidence="1" id="KW-0812">Transmembrane</keyword>
<feature type="transmembrane region" description="Helical" evidence="1">
    <location>
        <begin position="12"/>
        <end position="36"/>
    </location>
</feature>
<comment type="caution">
    <text evidence="2">The sequence shown here is derived from an EMBL/GenBank/DDBJ whole genome shotgun (WGS) entry which is preliminary data.</text>
</comment>
<sequence length="75" mass="8809">MNLCLHSMHTALLLASLILMNLFLFLPAGVHVRIWLCSCQMHADFMLKLLFHIQLITTEFHEIHSNTRKLMYVRS</sequence>
<evidence type="ECO:0000313" key="3">
    <source>
        <dbReference type="Proteomes" id="UP000231279"/>
    </source>
</evidence>
<name>A0A2G9GQE9_9LAMI</name>
<evidence type="ECO:0000313" key="2">
    <source>
        <dbReference type="EMBL" id="PIN07478.1"/>
    </source>
</evidence>
<evidence type="ECO:0000256" key="1">
    <source>
        <dbReference type="SAM" id="Phobius"/>
    </source>
</evidence>
<accession>A0A2G9GQE9</accession>
<keyword evidence="1" id="KW-0472">Membrane</keyword>